<proteinExistence type="predicted"/>
<feature type="domain" description="Transposase (putative) YhgA-like" evidence="1">
    <location>
        <begin position="12"/>
        <end position="113"/>
    </location>
</feature>
<protein>
    <submittedName>
        <fullName evidence="2">Putative transposase, YhgA-like</fullName>
    </submittedName>
</protein>
<evidence type="ECO:0000313" key="3">
    <source>
        <dbReference type="Proteomes" id="UP000184447"/>
    </source>
</evidence>
<organism evidence="2 3">
    <name type="scientific">Clostridium grantii DSM 8605</name>
    <dbReference type="NCBI Taxonomy" id="1121316"/>
    <lineage>
        <taxon>Bacteria</taxon>
        <taxon>Bacillati</taxon>
        <taxon>Bacillota</taxon>
        <taxon>Clostridia</taxon>
        <taxon>Eubacteriales</taxon>
        <taxon>Clostridiaceae</taxon>
        <taxon>Clostridium</taxon>
    </lineage>
</organism>
<dbReference type="STRING" id="1121316.SAMN02745207_02381"/>
<dbReference type="EMBL" id="FQXM01000012">
    <property type="protein sequence ID" value="SHH76692.1"/>
    <property type="molecule type" value="Genomic_DNA"/>
</dbReference>
<reference evidence="2 3" key="1">
    <citation type="submission" date="2016-11" db="EMBL/GenBank/DDBJ databases">
        <authorList>
            <person name="Jaros S."/>
            <person name="Januszkiewicz K."/>
            <person name="Wedrychowicz H."/>
        </authorList>
    </citation>
    <scope>NUCLEOTIDE SEQUENCE [LARGE SCALE GENOMIC DNA]</scope>
    <source>
        <strain evidence="2 3">DSM 8605</strain>
    </source>
</reference>
<sequence length="141" mass="16386">MREYAKNDNQKSYDKNITIPAVIPIVLYNGKKVWDVPQRFRDIVNGNELFGNSIIDFEYSIFDVNNKYTKEDLIRNKNITSAIFLLDQKIDAEEFIERIKAIALFFANLTDKDRMVLKDWIGSTTEPKLAEVAKKILDSPH</sequence>
<dbReference type="AlphaFoldDB" id="A0A1M5VN59"/>
<name>A0A1M5VN59_9CLOT</name>
<evidence type="ECO:0000259" key="1">
    <source>
        <dbReference type="Pfam" id="PF04754"/>
    </source>
</evidence>
<accession>A0A1M5VN59</accession>
<evidence type="ECO:0000313" key="2">
    <source>
        <dbReference type="EMBL" id="SHH76692.1"/>
    </source>
</evidence>
<dbReference type="InterPro" id="IPR006842">
    <property type="entry name" value="Transposase_31"/>
</dbReference>
<dbReference type="Proteomes" id="UP000184447">
    <property type="component" value="Unassembled WGS sequence"/>
</dbReference>
<gene>
    <name evidence="2" type="ORF">SAMN02745207_02381</name>
</gene>
<keyword evidence="3" id="KW-1185">Reference proteome</keyword>
<dbReference type="Pfam" id="PF04754">
    <property type="entry name" value="Transposase_31"/>
    <property type="match status" value="1"/>
</dbReference>